<dbReference type="InterPro" id="IPR007144">
    <property type="entry name" value="SSU_processome_Utp11"/>
</dbReference>
<keyword evidence="4" id="KW-0539">Nucleus</keyword>
<feature type="compositionally biased region" description="Basic residues" evidence="5">
    <location>
        <begin position="335"/>
        <end position="346"/>
    </location>
</feature>
<dbReference type="GO" id="GO:0006364">
    <property type="term" value="P:rRNA processing"/>
    <property type="evidence" value="ECO:0007669"/>
    <property type="project" value="UniProtKB-KW"/>
</dbReference>
<dbReference type="VEuPathDB" id="TriTrypDB:TcIL3000_10_13160"/>
<proteinExistence type="inferred from homology"/>
<sequence>MTKGKGRNPGVGNLDKHIKRTVHKERSQPAARKHLGPLEKHKDHVVRSRRRKEKVKRLLGLKRAASQRNPDEFHINMTKTILDVDSGKVKRKQRSKEEAEKQMQKMLKSNTRNVHYLQYKAHADLNRAKELIQEDALGVITAAPPMNKHIVFAESQEEFIHFDPLKHFDVTHEMLMQHPAVRGKISVVRDTVLPEEVLLSGQKMLSAAQQRRERLKMKEKLKKSGMKGKEIRAEIKRRLNEKRKLKKIRLSSLIDGVAAAAGDNDNGEDENGALDVQGFMERSEQHEKQEALLAARRLKEIQQRVQRSGNLNALAKKIKRQNEGIRRTLQDKRNSRFKPRVVRRAR</sequence>
<feature type="region of interest" description="Disordered" evidence="5">
    <location>
        <begin position="1"/>
        <end position="52"/>
    </location>
</feature>
<comment type="similarity">
    <text evidence="2">Belongs to the UTP11 family.</text>
</comment>
<gene>
    <name evidence="6" type="ORF">TCIL3000_10_13160</name>
</gene>
<feature type="compositionally biased region" description="Basic and acidic residues" evidence="5">
    <location>
        <begin position="36"/>
        <end position="46"/>
    </location>
</feature>
<name>G0UYR6_TRYCI</name>
<evidence type="ECO:0000256" key="2">
    <source>
        <dbReference type="ARBA" id="ARBA00008105"/>
    </source>
</evidence>
<dbReference type="PANTHER" id="PTHR12838">
    <property type="entry name" value="U3 SMALL NUCLEOLAR RNA-ASSOCIATED PROTEIN 11"/>
    <property type="match status" value="1"/>
</dbReference>
<evidence type="ECO:0000256" key="1">
    <source>
        <dbReference type="ARBA" id="ARBA00004604"/>
    </source>
</evidence>
<comment type="subcellular location">
    <subcellularLocation>
        <location evidence="1">Nucleus</location>
        <location evidence="1">Nucleolus</location>
    </subcellularLocation>
</comment>
<reference evidence="6" key="1">
    <citation type="journal article" date="2012" name="Proc. Natl. Acad. Sci. U.S.A.">
        <title>Antigenic diversity is generated by distinct evolutionary mechanisms in African trypanosome species.</title>
        <authorList>
            <person name="Jackson A.P."/>
            <person name="Berry A."/>
            <person name="Aslett M."/>
            <person name="Allison H.C."/>
            <person name="Burton P."/>
            <person name="Vavrova-Anderson J."/>
            <person name="Brown R."/>
            <person name="Browne H."/>
            <person name="Corton N."/>
            <person name="Hauser H."/>
            <person name="Gamble J."/>
            <person name="Gilderthorp R."/>
            <person name="Marcello L."/>
            <person name="McQuillan J."/>
            <person name="Otto T.D."/>
            <person name="Quail M.A."/>
            <person name="Sanders M.J."/>
            <person name="van Tonder A."/>
            <person name="Ginger M.L."/>
            <person name="Field M.C."/>
            <person name="Barry J.D."/>
            <person name="Hertz-Fowler C."/>
            <person name="Berriman M."/>
        </authorList>
    </citation>
    <scope>NUCLEOTIDE SEQUENCE</scope>
    <source>
        <strain evidence="6">IL3000</strain>
    </source>
</reference>
<dbReference type="EMBL" id="HE575323">
    <property type="protein sequence ID" value="CCC94533.1"/>
    <property type="molecule type" value="Genomic_DNA"/>
</dbReference>
<dbReference type="AlphaFoldDB" id="G0UYR6"/>
<evidence type="ECO:0000256" key="4">
    <source>
        <dbReference type="ARBA" id="ARBA00023242"/>
    </source>
</evidence>
<dbReference type="Pfam" id="PF03998">
    <property type="entry name" value="Utp11"/>
    <property type="match status" value="1"/>
</dbReference>
<evidence type="ECO:0000313" key="6">
    <source>
        <dbReference type="EMBL" id="CCC94533.1"/>
    </source>
</evidence>
<dbReference type="PANTHER" id="PTHR12838:SF0">
    <property type="entry name" value="U3 SMALL NUCLEOLAR RNA-ASSOCIATED PROTEIN 11-RELATED"/>
    <property type="match status" value="1"/>
</dbReference>
<accession>G0UYR6</accession>
<dbReference type="GO" id="GO:0032040">
    <property type="term" value="C:small-subunit processome"/>
    <property type="evidence" value="ECO:0007669"/>
    <property type="project" value="InterPro"/>
</dbReference>
<keyword evidence="3" id="KW-0698">rRNA processing</keyword>
<organism evidence="6">
    <name type="scientific">Trypanosoma congolense (strain IL3000)</name>
    <dbReference type="NCBI Taxonomy" id="1068625"/>
    <lineage>
        <taxon>Eukaryota</taxon>
        <taxon>Discoba</taxon>
        <taxon>Euglenozoa</taxon>
        <taxon>Kinetoplastea</taxon>
        <taxon>Metakinetoplastina</taxon>
        <taxon>Trypanosomatida</taxon>
        <taxon>Trypanosomatidae</taxon>
        <taxon>Trypanosoma</taxon>
        <taxon>Nannomonas</taxon>
    </lineage>
</organism>
<evidence type="ECO:0000256" key="3">
    <source>
        <dbReference type="ARBA" id="ARBA00022552"/>
    </source>
</evidence>
<protein>
    <submittedName>
        <fullName evidence="6">Uncharacterized protein TCIL3000_10_13160</fullName>
    </submittedName>
</protein>
<evidence type="ECO:0000256" key="5">
    <source>
        <dbReference type="SAM" id="MobiDB-lite"/>
    </source>
</evidence>
<feature type="compositionally biased region" description="Basic and acidic residues" evidence="5">
    <location>
        <begin position="322"/>
        <end position="334"/>
    </location>
</feature>
<feature type="region of interest" description="Disordered" evidence="5">
    <location>
        <begin position="322"/>
        <end position="346"/>
    </location>
</feature>